<comment type="caution">
    <text evidence="1">The sequence shown here is derived from an EMBL/GenBank/DDBJ whole genome shotgun (WGS) entry which is preliminary data.</text>
</comment>
<protein>
    <recommendedName>
        <fullName evidence="3">F-box domain-containing protein</fullName>
    </recommendedName>
</protein>
<dbReference type="EMBL" id="JAPDRL010000016">
    <property type="protein sequence ID" value="KAJ9666831.1"/>
    <property type="molecule type" value="Genomic_DNA"/>
</dbReference>
<evidence type="ECO:0000313" key="1">
    <source>
        <dbReference type="EMBL" id="KAJ9666831.1"/>
    </source>
</evidence>
<reference evidence="1" key="1">
    <citation type="submission" date="2022-10" db="EMBL/GenBank/DDBJ databases">
        <title>Culturing micro-colonial fungi from biological soil crusts in the Mojave desert and describing Neophaeococcomyces mojavensis, and introducing the new genera and species Taxawa tesnikishii.</title>
        <authorList>
            <person name="Kurbessoian T."/>
            <person name="Stajich J.E."/>
        </authorList>
    </citation>
    <scope>NUCLEOTIDE SEQUENCE</scope>
    <source>
        <strain evidence="1">TK_1</strain>
    </source>
</reference>
<evidence type="ECO:0000313" key="2">
    <source>
        <dbReference type="Proteomes" id="UP001172684"/>
    </source>
</evidence>
<organism evidence="1 2">
    <name type="scientific">Coniosporium apollinis</name>
    <dbReference type="NCBI Taxonomy" id="61459"/>
    <lineage>
        <taxon>Eukaryota</taxon>
        <taxon>Fungi</taxon>
        <taxon>Dikarya</taxon>
        <taxon>Ascomycota</taxon>
        <taxon>Pezizomycotina</taxon>
        <taxon>Dothideomycetes</taxon>
        <taxon>Dothideomycetes incertae sedis</taxon>
        <taxon>Coniosporium</taxon>
    </lineage>
</organism>
<keyword evidence="2" id="KW-1185">Reference proteome</keyword>
<name>A0ABQ9P0L9_9PEZI</name>
<evidence type="ECO:0008006" key="3">
    <source>
        <dbReference type="Google" id="ProtNLM"/>
    </source>
</evidence>
<gene>
    <name evidence="1" type="ORF">H2201_002965</name>
</gene>
<accession>A0ABQ9P0L9</accession>
<proteinExistence type="predicted"/>
<dbReference type="Proteomes" id="UP001172684">
    <property type="component" value="Unassembled WGS sequence"/>
</dbReference>
<sequence>MSASREPMWYRILKAQESGTIKRLEDALNWSSVRAQSATLFNIPMEIRSMILKELYIEDKAHSSKFYRPALAICRQMRYEAIDMFFREDVFHFRVDRWGVTQISGPLPVDTFSNCGVHARVFVRHVELDFTLELKDGHPRGNDGQPFSSYIIEYGVEAYYTAHDWNRDANLFSLADIRRLDSLGFWKLRSVKIRLNDLGIFLGPTTVRFARSKSGTSNDFRERLLEALQIFFQNTQIRARNVEILDVDPIAKALLESAIRLEGHHRRAWPMCGENTEDAGRPKSGLKMEAQLERLALVMDDDK</sequence>